<keyword evidence="6 8" id="KW-0472">Membrane</keyword>
<keyword evidence="2" id="KW-1003">Cell membrane</keyword>
<gene>
    <name evidence="10" type="ORF">CLV29_0402</name>
</gene>
<evidence type="ECO:0000256" key="2">
    <source>
        <dbReference type="ARBA" id="ARBA00022475"/>
    </source>
</evidence>
<keyword evidence="7" id="KW-0131">Cell cycle</keyword>
<dbReference type="Pfam" id="PF03799">
    <property type="entry name" value="FtsQ_DivIB_C"/>
    <property type="match status" value="1"/>
</dbReference>
<sequence>MSSATEISGALQQRRRRRFRNRLRNAGIVAAVLVLLAGLVYLVGFSPVFAVRETVVEGNRLLSVDEVTEAAQVPTGEPLIRVSETDIADRVVAGLPEVAQVTVSRDLPGTVRIALVEREPVMVVGAEASRVFVAADGATFAYREVEGLDLPVADVPEGDARLLSEVASVAGALTPELQERAEQITATDRDDITLELDGGPDIFFGSADEPALKAEVATALLGQDAQVIDVSSPGNPVTR</sequence>
<dbReference type="InterPro" id="IPR013685">
    <property type="entry name" value="POTRA_FtsQ_type"/>
</dbReference>
<protein>
    <submittedName>
        <fullName evidence="10">Cell division protein FtsQ</fullName>
    </submittedName>
</protein>
<dbReference type="AlphaFoldDB" id="A0A4R7J8K5"/>
<feature type="transmembrane region" description="Helical" evidence="8">
    <location>
        <begin position="23"/>
        <end position="44"/>
    </location>
</feature>
<dbReference type="GO" id="GO:0051301">
    <property type="term" value="P:cell division"/>
    <property type="evidence" value="ECO:0007669"/>
    <property type="project" value="UniProtKB-KW"/>
</dbReference>
<comment type="caution">
    <text evidence="10">The sequence shown here is derived from an EMBL/GenBank/DDBJ whole genome shotgun (WGS) entry which is preliminary data.</text>
</comment>
<organism evidence="10 11">
    <name type="scientific">Naumannella halotolerans</name>
    <dbReference type="NCBI Taxonomy" id="993414"/>
    <lineage>
        <taxon>Bacteria</taxon>
        <taxon>Bacillati</taxon>
        <taxon>Actinomycetota</taxon>
        <taxon>Actinomycetes</taxon>
        <taxon>Propionibacteriales</taxon>
        <taxon>Propionibacteriaceae</taxon>
        <taxon>Naumannella</taxon>
    </lineage>
</organism>
<feature type="domain" description="POTRA" evidence="9">
    <location>
        <begin position="49"/>
        <end position="118"/>
    </location>
</feature>
<evidence type="ECO:0000256" key="4">
    <source>
        <dbReference type="ARBA" id="ARBA00022692"/>
    </source>
</evidence>
<evidence type="ECO:0000256" key="3">
    <source>
        <dbReference type="ARBA" id="ARBA00022618"/>
    </source>
</evidence>
<evidence type="ECO:0000256" key="1">
    <source>
        <dbReference type="ARBA" id="ARBA00004370"/>
    </source>
</evidence>
<proteinExistence type="predicted"/>
<keyword evidence="11" id="KW-1185">Reference proteome</keyword>
<evidence type="ECO:0000256" key="7">
    <source>
        <dbReference type="ARBA" id="ARBA00023306"/>
    </source>
</evidence>
<keyword evidence="5 8" id="KW-1133">Transmembrane helix</keyword>
<dbReference type="RefSeq" id="WP_133753405.1">
    <property type="nucleotide sequence ID" value="NZ_SOAW01000001.1"/>
</dbReference>
<dbReference type="PANTHER" id="PTHR37820">
    <property type="entry name" value="CELL DIVISION PROTEIN DIVIB"/>
    <property type="match status" value="1"/>
</dbReference>
<dbReference type="Proteomes" id="UP000295371">
    <property type="component" value="Unassembled WGS sequence"/>
</dbReference>
<keyword evidence="4 8" id="KW-0812">Transmembrane</keyword>
<name>A0A4R7J8K5_9ACTN</name>
<dbReference type="InterPro" id="IPR034746">
    <property type="entry name" value="POTRA"/>
</dbReference>
<dbReference type="GO" id="GO:0005886">
    <property type="term" value="C:plasma membrane"/>
    <property type="evidence" value="ECO:0007669"/>
    <property type="project" value="TreeGrafter"/>
</dbReference>
<accession>A0A4R7J8K5</accession>
<evidence type="ECO:0000256" key="5">
    <source>
        <dbReference type="ARBA" id="ARBA00022989"/>
    </source>
</evidence>
<dbReference type="Gene3D" id="3.10.20.310">
    <property type="entry name" value="membrane protein fhac"/>
    <property type="match status" value="1"/>
</dbReference>
<dbReference type="PROSITE" id="PS51779">
    <property type="entry name" value="POTRA"/>
    <property type="match status" value="1"/>
</dbReference>
<dbReference type="EMBL" id="SOAW01000001">
    <property type="protein sequence ID" value="TDT32813.1"/>
    <property type="molecule type" value="Genomic_DNA"/>
</dbReference>
<evidence type="ECO:0000256" key="8">
    <source>
        <dbReference type="SAM" id="Phobius"/>
    </source>
</evidence>
<evidence type="ECO:0000313" key="11">
    <source>
        <dbReference type="Proteomes" id="UP000295371"/>
    </source>
</evidence>
<dbReference type="OrthoDB" id="9790760at2"/>
<reference evidence="10 11" key="1">
    <citation type="submission" date="2019-03" db="EMBL/GenBank/DDBJ databases">
        <title>Genomic Encyclopedia of Archaeal and Bacterial Type Strains, Phase II (KMG-II): from individual species to whole genera.</title>
        <authorList>
            <person name="Goeker M."/>
        </authorList>
    </citation>
    <scope>NUCLEOTIDE SEQUENCE [LARGE SCALE GENOMIC DNA]</scope>
    <source>
        <strain evidence="10 11">DSM 24323</strain>
    </source>
</reference>
<dbReference type="InterPro" id="IPR005548">
    <property type="entry name" value="Cell_div_FtsQ/DivIB_C"/>
</dbReference>
<dbReference type="InterPro" id="IPR050487">
    <property type="entry name" value="FtsQ_DivIB"/>
</dbReference>
<evidence type="ECO:0000256" key="6">
    <source>
        <dbReference type="ARBA" id="ARBA00023136"/>
    </source>
</evidence>
<dbReference type="PANTHER" id="PTHR37820:SF1">
    <property type="entry name" value="CELL DIVISION PROTEIN FTSQ"/>
    <property type="match status" value="1"/>
</dbReference>
<evidence type="ECO:0000259" key="9">
    <source>
        <dbReference type="PROSITE" id="PS51779"/>
    </source>
</evidence>
<dbReference type="Pfam" id="PF08478">
    <property type="entry name" value="POTRA_1"/>
    <property type="match status" value="1"/>
</dbReference>
<comment type="subcellular location">
    <subcellularLocation>
        <location evidence="1">Membrane</location>
    </subcellularLocation>
</comment>
<keyword evidence="3 10" id="KW-0132">Cell division</keyword>
<evidence type="ECO:0000313" key="10">
    <source>
        <dbReference type="EMBL" id="TDT32813.1"/>
    </source>
</evidence>